<evidence type="ECO:0000256" key="1">
    <source>
        <dbReference type="ARBA" id="ARBA00004383"/>
    </source>
</evidence>
<dbReference type="Pfam" id="PF03544">
    <property type="entry name" value="TonB_C"/>
    <property type="match status" value="1"/>
</dbReference>
<reference evidence="12 13" key="1">
    <citation type="submission" date="2019-04" db="EMBL/GenBank/DDBJ databases">
        <title>Microbes associate with the intestines of laboratory mice.</title>
        <authorList>
            <person name="Navarre W."/>
            <person name="Wong E."/>
            <person name="Huang K."/>
            <person name="Tropini C."/>
            <person name="Ng K."/>
            <person name="Yu B."/>
        </authorList>
    </citation>
    <scope>NUCLEOTIDE SEQUENCE [LARGE SCALE GENOMIC DNA]</scope>
    <source>
        <strain evidence="12 13">NM62_B4-13</strain>
    </source>
</reference>
<dbReference type="AlphaFoldDB" id="A0A4S2D3Z6"/>
<dbReference type="GO" id="GO:0098797">
    <property type="term" value="C:plasma membrane protein complex"/>
    <property type="evidence" value="ECO:0007669"/>
    <property type="project" value="TreeGrafter"/>
</dbReference>
<dbReference type="SUPFAM" id="SSF74653">
    <property type="entry name" value="TolA/TonB C-terminal domain"/>
    <property type="match status" value="1"/>
</dbReference>
<evidence type="ECO:0000256" key="8">
    <source>
        <dbReference type="ARBA" id="ARBA00022989"/>
    </source>
</evidence>
<name>A0A4S2D3Z6_STEMA</name>
<feature type="signal peptide" evidence="10">
    <location>
        <begin position="1"/>
        <end position="20"/>
    </location>
</feature>
<evidence type="ECO:0000256" key="9">
    <source>
        <dbReference type="ARBA" id="ARBA00023136"/>
    </source>
</evidence>
<evidence type="ECO:0000256" key="7">
    <source>
        <dbReference type="ARBA" id="ARBA00022927"/>
    </source>
</evidence>
<evidence type="ECO:0000259" key="11">
    <source>
        <dbReference type="PROSITE" id="PS52015"/>
    </source>
</evidence>
<comment type="subcellular location">
    <subcellularLocation>
        <location evidence="1">Cell inner membrane</location>
        <topology evidence="1">Single-pass membrane protein</topology>
        <orientation evidence="1">Periplasmic side</orientation>
    </subcellularLocation>
</comment>
<keyword evidence="4" id="KW-1003">Cell membrane</keyword>
<dbReference type="EMBL" id="SRYW01000003">
    <property type="protein sequence ID" value="TGY35966.1"/>
    <property type="molecule type" value="Genomic_DNA"/>
</dbReference>
<keyword evidence="6" id="KW-0812">Transmembrane</keyword>
<dbReference type="InterPro" id="IPR051045">
    <property type="entry name" value="TonB-dependent_transducer"/>
</dbReference>
<organism evidence="12 13">
    <name type="scientific">Stenotrophomonas maltophilia</name>
    <name type="common">Pseudomonas maltophilia</name>
    <name type="synonym">Xanthomonas maltophilia</name>
    <dbReference type="NCBI Taxonomy" id="40324"/>
    <lineage>
        <taxon>Bacteria</taxon>
        <taxon>Pseudomonadati</taxon>
        <taxon>Pseudomonadota</taxon>
        <taxon>Gammaproteobacteria</taxon>
        <taxon>Lysobacterales</taxon>
        <taxon>Lysobacteraceae</taxon>
        <taxon>Stenotrophomonas</taxon>
        <taxon>Stenotrophomonas maltophilia group</taxon>
    </lineage>
</organism>
<keyword evidence="10" id="KW-0732">Signal</keyword>
<evidence type="ECO:0000256" key="10">
    <source>
        <dbReference type="SAM" id="SignalP"/>
    </source>
</evidence>
<protein>
    <submittedName>
        <fullName evidence="12">Energy transducer TonB</fullName>
    </submittedName>
</protein>
<evidence type="ECO:0000313" key="13">
    <source>
        <dbReference type="Proteomes" id="UP000306631"/>
    </source>
</evidence>
<dbReference type="GO" id="GO:0055085">
    <property type="term" value="P:transmembrane transport"/>
    <property type="evidence" value="ECO:0007669"/>
    <property type="project" value="InterPro"/>
</dbReference>
<dbReference type="GO" id="GO:0031992">
    <property type="term" value="F:energy transducer activity"/>
    <property type="evidence" value="ECO:0007669"/>
    <property type="project" value="TreeGrafter"/>
</dbReference>
<evidence type="ECO:0000256" key="5">
    <source>
        <dbReference type="ARBA" id="ARBA00022519"/>
    </source>
</evidence>
<dbReference type="InterPro" id="IPR037682">
    <property type="entry name" value="TonB_C"/>
</dbReference>
<keyword evidence="5" id="KW-0997">Cell inner membrane</keyword>
<sequence>MTGAIALGAMAVAMCVPVQAAGVNRSGPCGGLTDLAPIQDAQVNRLVAQPQAGQCVIRIEADTASALERQQRMLEAIAQIACKGAVTLKPDPQVGLAAEATLPARCALPAGKPLLPTGERFWGRLHNMSFRYPAQAQRDGLQGRTVLRTLVDGTGRVRAAVLATSSGHEVLDEAAVAQTAPWRFEPTRPGLAAPGMSVMPGTVTYNLE</sequence>
<dbReference type="Gene3D" id="3.30.1150.10">
    <property type="match status" value="1"/>
</dbReference>
<feature type="domain" description="TonB C-terminal" evidence="11">
    <location>
        <begin position="117"/>
        <end position="208"/>
    </location>
</feature>
<comment type="similarity">
    <text evidence="2">Belongs to the TonB family.</text>
</comment>
<dbReference type="OrthoDB" id="9792439at2"/>
<dbReference type="PANTHER" id="PTHR33446">
    <property type="entry name" value="PROTEIN TONB-RELATED"/>
    <property type="match status" value="1"/>
</dbReference>
<evidence type="ECO:0000256" key="3">
    <source>
        <dbReference type="ARBA" id="ARBA00022448"/>
    </source>
</evidence>
<dbReference type="RefSeq" id="WP_051008577.1">
    <property type="nucleotide sequence ID" value="NZ_SRYW01000003.1"/>
</dbReference>
<accession>A0A4S2D3Z6</accession>
<dbReference type="PROSITE" id="PS52015">
    <property type="entry name" value="TONB_CTD"/>
    <property type="match status" value="1"/>
</dbReference>
<dbReference type="InterPro" id="IPR006260">
    <property type="entry name" value="TonB/TolA_C"/>
</dbReference>
<proteinExistence type="inferred from homology"/>
<dbReference type="GO" id="GO:0015031">
    <property type="term" value="P:protein transport"/>
    <property type="evidence" value="ECO:0007669"/>
    <property type="project" value="UniProtKB-KW"/>
</dbReference>
<dbReference type="Proteomes" id="UP000306631">
    <property type="component" value="Unassembled WGS sequence"/>
</dbReference>
<feature type="chain" id="PRO_5020717219" evidence="10">
    <location>
        <begin position="21"/>
        <end position="208"/>
    </location>
</feature>
<dbReference type="NCBIfam" id="TIGR01352">
    <property type="entry name" value="tonB_Cterm"/>
    <property type="match status" value="1"/>
</dbReference>
<comment type="caution">
    <text evidence="12">The sequence shown here is derived from an EMBL/GenBank/DDBJ whole genome shotgun (WGS) entry which is preliminary data.</text>
</comment>
<gene>
    <name evidence="12" type="ORF">E5352_04980</name>
</gene>
<keyword evidence="3" id="KW-0813">Transport</keyword>
<evidence type="ECO:0000313" key="12">
    <source>
        <dbReference type="EMBL" id="TGY35966.1"/>
    </source>
</evidence>
<keyword evidence="8" id="KW-1133">Transmembrane helix</keyword>
<keyword evidence="9" id="KW-0472">Membrane</keyword>
<dbReference type="PANTHER" id="PTHR33446:SF2">
    <property type="entry name" value="PROTEIN TONB"/>
    <property type="match status" value="1"/>
</dbReference>
<keyword evidence="7" id="KW-0653">Protein transport</keyword>
<evidence type="ECO:0000256" key="6">
    <source>
        <dbReference type="ARBA" id="ARBA00022692"/>
    </source>
</evidence>
<evidence type="ECO:0000256" key="4">
    <source>
        <dbReference type="ARBA" id="ARBA00022475"/>
    </source>
</evidence>
<evidence type="ECO:0000256" key="2">
    <source>
        <dbReference type="ARBA" id="ARBA00006555"/>
    </source>
</evidence>